<organism evidence="6 7">
    <name type="scientific">Pseudoalteromonas ulvae</name>
    <dbReference type="NCBI Taxonomy" id="107327"/>
    <lineage>
        <taxon>Bacteria</taxon>
        <taxon>Pseudomonadati</taxon>
        <taxon>Pseudomonadota</taxon>
        <taxon>Gammaproteobacteria</taxon>
        <taxon>Alteromonadales</taxon>
        <taxon>Pseudoalteromonadaceae</taxon>
        <taxon>Pseudoalteromonas</taxon>
    </lineage>
</organism>
<proteinExistence type="predicted"/>
<keyword evidence="7" id="KW-1185">Reference proteome</keyword>
<dbReference type="Proteomes" id="UP000194841">
    <property type="component" value="Unassembled WGS sequence"/>
</dbReference>
<dbReference type="PANTHER" id="PTHR10434">
    <property type="entry name" value="1-ACYL-SN-GLYCEROL-3-PHOSPHATE ACYLTRANSFERASE"/>
    <property type="match status" value="1"/>
</dbReference>
<dbReference type="RefSeq" id="WP_086745597.1">
    <property type="nucleotide sequence ID" value="NZ_MWPV01000006.1"/>
</dbReference>
<keyword evidence="2 6" id="KW-0808">Transferase</keyword>
<comment type="caution">
    <text evidence="6">The sequence shown here is derived from an EMBL/GenBank/DDBJ whole genome shotgun (WGS) entry which is preliminary data.</text>
</comment>
<dbReference type="AlphaFoldDB" id="A0A244CM10"/>
<dbReference type="SUPFAM" id="SSF69593">
    <property type="entry name" value="Glycerol-3-phosphate (1)-acyltransferase"/>
    <property type="match status" value="1"/>
</dbReference>
<feature type="domain" description="Phospholipid/glycerol acyltransferase" evidence="5">
    <location>
        <begin position="80"/>
        <end position="188"/>
    </location>
</feature>
<keyword evidence="4" id="KW-0812">Transmembrane</keyword>
<keyword evidence="3 6" id="KW-0012">Acyltransferase</keyword>
<sequence length="250" mass="28015">MWRIVATGLCFSVFGVGGVLLTVLVFPLQRLCYRNDVARNRVARKTVHYGFKFFVTLMSITRVISFSVIEQHRFAQLKGQLVLANHPSLIDVVVLISVIPNADCVVKAHLFRNPFIRGVIQSTGYISNESPEGLLQDCEQSLRAGNNLIVFPEGTRTTPGQALHFKRGAANIALRCQAPISLVGISMQPSTLTKSEAWYQVAKKRAHFKMWLSDSICDRSVLPTNTLAQQARQLTQTLETFFKQELITHE</sequence>
<evidence type="ECO:0000256" key="2">
    <source>
        <dbReference type="ARBA" id="ARBA00022679"/>
    </source>
</evidence>
<keyword evidence="4" id="KW-1133">Transmembrane helix</keyword>
<name>A0A244CM10_PSEDV</name>
<dbReference type="GO" id="GO:0003841">
    <property type="term" value="F:1-acylglycerol-3-phosphate O-acyltransferase activity"/>
    <property type="evidence" value="ECO:0007669"/>
    <property type="project" value="TreeGrafter"/>
</dbReference>
<keyword evidence="4" id="KW-0472">Membrane</keyword>
<evidence type="ECO:0000256" key="3">
    <source>
        <dbReference type="ARBA" id="ARBA00023315"/>
    </source>
</evidence>
<dbReference type="InterPro" id="IPR002123">
    <property type="entry name" value="Plipid/glycerol_acylTrfase"/>
</dbReference>
<dbReference type="SMART" id="SM00563">
    <property type="entry name" value="PlsC"/>
    <property type="match status" value="1"/>
</dbReference>
<evidence type="ECO:0000313" key="6">
    <source>
        <dbReference type="EMBL" id="OUL56634.1"/>
    </source>
</evidence>
<evidence type="ECO:0000256" key="1">
    <source>
        <dbReference type="ARBA" id="ARBA00005189"/>
    </source>
</evidence>
<protein>
    <submittedName>
        <fullName evidence="6">1-acyl-sn-glycerol-3-phosphate acyltransferase</fullName>
    </submittedName>
</protein>
<dbReference type="OrthoDB" id="9812274at2"/>
<accession>A0A244CM10</accession>
<comment type="pathway">
    <text evidence="1">Lipid metabolism.</text>
</comment>
<dbReference type="PANTHER" id="PTHR10434:SF66">
    <property type="entry name" value="PHOSPHOLIPID_GLYCEROL ACYLTRANSFERASE DOMAIN-CONTAINING PROTEIN"/>
    <property type="match status" value="1"/>
</dbReference>
<dbReference type="GO" id="GO:0006654">
    <property type="term" value="P:phosphatidic acid biosynthetic process"/>
    <property type="evidence" value="ECO:0007669"/>
    <property type="project" value="TreeGrafter"/>
</dbReference>
<feature type="transmembrane region" description="Helical" evidence="4">
    <location>
        <begin position="49"/>
        <end position="69"/>
    </location>
</feature>
<evidence type="ECO:0000313" key="7">
    <source>
        <dbReference type="Proteomes" id="UP000194841"/>
    </source>
</evidence>
<dbReference type="CDD" id="cd07989">
    <property type="entry name" value="LPLAT_AGPAT-like"/>
    <property type="match status" value="1"/>
</dbReference>
<dbReference type="Pfam" id="PF01553">
    <property type="entry name" value="Acyltransferase"/>
    <property type="match status" value="1"/>
</dbReference>
<feature type="transmembrane region" description="Helical" evidence="4">
    <location>
        <begin position="6"/>
        <end position="28"/>
    </location>
</feature>
<evidence type="ECO:0000259" key="5">
    <source>
        <dbReference type="SMART" id="SM00563"/>
    </source>
</evidence>
<reference evidence="6 7" key="1">
    <citation type="submission" date="2017-02" db="EMBL/GenBank/DDBJ databases">
        <title>Pseudoalteromonas ulvae TC14 Genome.</title>
        <authorList>
            <person name="Molmeret M."/>
        </authorList>
    </citation>
    <scope>NUCLEOTIDE SEQUENCE [LARGE SCALE GENOMIC DNA]</scope>
    <source>
        <strain evidence="6">TC14</strain>
    </source>
</reference>
<dbReference type="EMBL" id="MWPV01000006">
    <property type="protein sequence ID" value="OUL56634.1"/>
    <property type="molecule type" value="Genomic_DNA"/>
</dbReference>
<evidence type="ECO:0000256" key="4">
    <source>
        <dbReference type="SAM" id="Phobius"/>
    </source>
</evidence>
<gene>
    <name evidence="6" type="ORF">B1199_17525</name>
</gene>